<dbReference type="Gene3D" id="3.40.50.1820">
    <property type="entry name" value="alpha/beta hydrolase"/>
    <property type="match status" value="1"/>
</dbReference>
<comment type="caution">
    <text evidence="4">The sequence shown here is derived from an EMBL/GenBank/DDBJ whole genome shotgun (WGS) entry which is preliminary data.</text>
</comment>
<dbReference type="InterPro" id="IPR001031">
    <property type="entry name" value="Thioesterase"/>
</dbReference>
<reference evidence="5" key="4">
    <citation type="submission" date="2016-08" db="EMBL/GenBank/DDBJ databases">
        <title>Sequencing, assembly and comparative genomics of S. aureofaciens ATCC 10762.</title>
        <authorList>
            <person name="Gradnigo J.S."/>
            <person name="Johnson N."/>
            <person name="Somerville G.A."/>
        </authorList>
    </citation>
    <scope>NUCLEOTIDE SEQUENCE [LARGE SCALE GENOMIC DNA]</scope>
    <source>
        <strain evidence="5">ATCC 10762 / DSM 40127 / CCM 3239 / JCM 4008 / LMG 5968 / NBRC 12843 / NCIMB 8234 / A-377</strain>
    </source>
</reference>
<evidence type="ECO:0000313" key="4">
    <source>
        <dbReference type="EMBL" id="OEV32574.1"/>
    </source>
</evidence>
<feature type="domain" description="Thioesterase" evidence="2">
    <location>
        <begin position="21"/>
        <end position="230"/>
    </location>
</feature>
<name>A0A1E7MVX5_KITAU</name>
<dbReference type="InterPro" id="IPR012223">
    <property type="entry name" value="TEII"/>
</dbReference>
<dbReference type="AlphaFoldDB" id="A0A1E7MVX5"/>
<gene>
    <name evidence="3" type="primary">cfa9</name>
    <name evidence="3" type="ORF">GCM10010502_04430</name>
    <name evidence="4" type="ORF">HS99_0040040</name>
</gene>
<reference evidence="3" key="1">
    <citation type="journal article" date="2014" name="Int. J. Syst. Evol. Microbiol.">
        <title>Complete genome sequence of Corynebacterium casei LMG S-19264T (=DSM 44701T), isolated from a smear-ripened cheese.</title>
        <authorList>
            <consortium name="US DOE Joint Genome Institute (JGI-PGF)"/>
            <person name="Walter F."/>
            <person name="Albersmeier A."/>
            <person name="Kalinowski J."/>
            <person name="Ruckert C."/>
        </authorList>
    </citation>
    <scope>NUCLEOTIDE SEQUENCE</scope>
    <source>
        <strain evidence="3">JCM 4434</strain>
    </source>
</reference>
<reference evidence="3" key="5">
    <citation type="submission" date="2020-09" db="EMBL/GenBank/DDBJ databases">
        <authorList>
            <person name="Sun Q."/>
            <person name="Ohkuma M."/>
        </authorList>
    </citation>
    <scope>NUCLEOTIDE SEQUENCE</scope>
    <source>
        <strain evidence="3">JCM 4434</strain>
    </source>
</reference>
<evidence type="ECO:0000256" key="1">
    <source>
        <dbReference type="ARBA" id="ARBA00007169"/>
    </source>
</evidence>
<comment type="similarity">
    <text evidence="1">Belongs to the thioesterase family.</text>
</comment>
<dbReference type="PANTHER" id="PTHR11487">
    <property type="entry name" value="THIOESTERASE"/>
    <property type="match status" value="1"/>
</dbReference>
<evidence type="ECO:0000313" key="3">
    <source>
        <dbReference type="EMBL" id="GGU57072.1"/>
    </source>
</evidence>
<protein>
    <submittedName>
        <fullName evidence="3">Thioesterase</fullName>
    </submittedName>
</protein>
<accession>A0A8H9HCU7</accession>
<reference evidence="4" key="3">
    <citation type="submission" date="2016-08" db="EMBL/GenBank/DDBJ databases">
        <title>Sequencing, Assembly and Comparative Genomics of S. aureofaciens ATCC 10762.</title>
        <authorList>
            <person name="Gradnigo J.S."/>
            <person name="Johnson N."/>
            <person name="Somerville G.A."/>
        </authorList>
    </citation>
    <scope>NUCLEOTIDE SEQUENCE [LARGE SCALE GENOMIC DNA]</scope>
    <source>
        <strain evidence="4">ATCC 10762</strain>
    </source>
</reference>
<keyword evidence="5" id="KW-1185">Reference proteome</keyword>
<sequence>MSDSPWFVSRPTSSRAPYLAYCFPHAGGNARSFLSWQQHLEADAELVGVCAPGRGLRLDEPSPAGIAELAEGAARAVAAAADRPFLLFGHSFGAVLAFETARRLREHPLLRHLVASGCAAPRLLPSERVRQTAKLRGQEFTEAVAFFGGLPPEVLAEPELQDLLLPGLRADFHLVSGYRYQPDEPLPIGISLVNGREDPHVGPAELRHWEHESVLPLRYHWADGGHFYFGPDPAPAVDLLRSLIRADSSAPSAREEHVELI</sequence>
<organism evidence="4 5">
    <name type="scientific">Kitasatospora aureofaciens</name>
    <name type="common">Streptomyces aureofaciens</name>
    <dbReference type="NCBI Taxonomy" id="1894"/>
    <lineage>
        <taxon>Bacteria</taxon>
        <taxon>Bacillati</taxon>
        <taxon>Actinomycetota</taxon>
        <taxon>Actinomycetes</taxon>
        <taxon>Kitasatosporales</taxon>
        <taxon>Streptomycetaceae</taxon>
        <taxon>Kitasatospora</taxon>
    </lineage>
</organism>
<dbReference type="InterPro" id="IPR029058">
    <property type="entry name" value="AB_hydrolase_fold"/>
</dbReference>
<dbReference type="PANTHER" id="PTHR11487:SF0">
    <property type="entry name" value="S-ACYL FATTY ACID SYNTHASE THIOESTERASE, MEDIUM CHAIN"/>
    <property type="match status" value="1"/>
</dbReference>
<dbReference type="SUPFAM" id="SSF53474">
    <property type="entry name" value="alpha/beta-Hydrolases"/>
    <property type="match status" value="1"/>
</dbReference>
<evidence type="ECO:0000259" key="2">
    <source>
        <dbReference type="Pfam" id="PF00975"/>
    </source>
</evidence>
<evidence type="ECO:0000313" key="5">
    <source>
        <dbReference type="Proteomes" id="UP000037395"/>
    </source>
</evidence>
<dbReference type="RefSeq" id="WP_030279089.1">
    <property type="nucleotide sequence ID" value="NZ_BMUB01000001.1"/>
</dbReference>
<reference evidence="4 5" key="2">
    <citation type="submission" date="2014-07" db="EMBL/GenBank/DDBJ databases">
        <authorList>
            <person name="Zhang J.E."/>
            <person name="Yang H."/>
            <person name="Guo J."/>
            <person name="Deng Z."/>
            <person name="Luo H."/>
            <person name="Luo M."/>
            <person name="Zhao B."/>
        </authorList>
    </citation>
    <scope>NUCLEOTIDE SEQUENCE [LARGE SCALE GENOMIC DNA]</scope>
    <source>
        <strain evidence="4">ATCC 10762</strain>
        <strain evidence="5">ATCC 10762 / DSM 40127 / CCM 3239 / JCM 4008 / LMG 5968 / NBRC 12843 / NCIMB 8234 / A-377</strain>
    </source>
</reference>
<dbReference type="EMBL" id="JPRF03000088">
    <property type="protein sequence ID" value="OEV32574.1"/>
    <property type="molecule type" value="Genomic_DNA"/>
</dbReference>
<dbReference type="Proteomes" id="UP000610124">
    <property type="component" value="Unassembled WGS sequence"/>
</dbReference>
<dbReference type="EMBL" id="BMUB01000001">
    <property type="protein sequence ID" value="GGU57072.1"/>
    <property type="molecule type" value="Genomic_DNA"/>
</dbReference>
<accession>A0A1E7MVX5</accession>
<dbReference type="GO" id="GO:0008610">
    <property type="term" value="P:lipid biosynthetic process"/>
    <property type="evidence" value="ECO:0007669"/>
    <property type="project" value="TreeGrafter"/>
</dbReference>
<dbReference type="Pfam" id="PF00975">
    <property type="entry name" value="Thioesterase"/>
    <property type="match status" value="1"/>
</dbReference>
<dbReference type="Proteomes" id="UP000037395">
    <property type="component" value="Unassembled WGS sequence"/>
</dbReference>
<dbReference type="GeneID" id="97483632"/>
<dbReference type="OrthoDB" id="8480037at2"/>
<proteinExistence type="inferred from homology"/>